<dbReference type="EMBL" id="JANPWB010000005">
    <property type="protein sequence ID" value="KAJ1184596.1"/>
    <property type="molecule type" value="Genomic_DNA"/>
</dbReference>
<accession>A0AAV7U7T1</accession>
<reference evidence="1" key="1">
    <citation type="journal article" date="2022" name="bioRxiv">
        <title>Sequencing and chromosome-scale assembly of the giantPleurodeles waltlgenome.</title>
        <authorList>
            <person name="Brown T."/>
            <person name="Elewa A."/>
            <person name="Iarovenko S."/>
            <person name="Subramanian E."/>
            <person name="Araus A.J."/>
            <person name="Petzold A."/>
            <person name="Susuki M."/>
            <person name="Suzuki K.-i.T."/>
            <person name="Hayashi T."/>
            <person name="Toyoda A."/>
            <person name="Oliveira C."/>
            <person name="Osipova E."/>
            <person name="Leigh N.D."/>
            <person name="Simon A."/>
            <person name="Yun M.H."/>
        </authorList>
    </citation>
    <scope>NUCLEOTIDE SEQUENCE</scope>
    <source>
        <strain evidence="1">20211129_DDA</strain>
        <tissue evidence="1">Liver</tissue>
    </source>
</reference>
<sequence length="66" mass="7455">MREAASRRLEMSERLPDAKSTIIMEALNRTLTKGPSETPLPHGRRSLRRVKAVNGPFVNLRRQGLS</sequence>
<keyword evidence="2" id="KW-1185">Reference proteome</keyword>
<comment type="caution">
    <text evidence="1">The sequence shown here is derived from an EMBL/GenBank/DDBJ whole genome shotgun (WGS) entry which is preliminary data.</text>
</comment>
<evidence type="ECO:0000313" key="1">
    <source>
        <dbReference type="EMBL" id="KAJ1184596.1"/>
    </source>
</evidence>
<protein>
    <submittedName>
        <fullName evidence="1">Uncharacterized protein</fullName>
    </submittedName>
</protein>
<organism evidence="1 2">
    <name type="scientific">Pleurodeles waltl</name>
    <name type="common">Iberian ribbed newt</name>
    <dbReference type="NCBI Taxonomy" id="8319"/>
    <lineage>
        <taxon>Eukaryota</taxon>
        <taxon>Metazoa</taxon>
        <taxon>Chordata</taxon>
        <taxon>Craniata</taxon>
        <taxon>Vertebrata</taxon>
        <taxon>Euteleostomi</taxon>
        <taxon>Amphibia</taxon>
        <taxon>Batrachia</taxon>
        <taxon>Caudata</taxon>
        <taxon>Salamandroidea</taxon>
        <taxon>Salamandridae</taxon>
        <taxon>Pleurodelinae</taxon>
        <taxon>Pleurodeles</taxon>
    </lineage>
</organism>
<proteinExistence type="predicted"/>
<dbReference type="AlphaFoldDB" id="A0AAV7U7T1"/>
<dbReference type="Proteomes" id="UP001066276">
    <property type="component" value="Chromosome 3_1"/>
</dbReference>
<gene>
    <name evidence="1" type="ORF">NDU88_001400</name>
</gene>
<evidence type="ECO:0000313" key="2">
    <source>
        <dbReference type="Proteomes" id="UP001066276"/>
    </source>
</evidence>
<name>A0AAV7U7T1_PLEWA</name>